<dbReference type="PANTHER" id="PTHR33908">
    <property type="entry name" value="MANNOSYLTRANSFERASE YKCB-RELATED"/>
    <property type="match status" value="1"/>
</dbReference>
<dbReference type="GO" id="GO:0016763">
    <property type="term" value="F:pentosyltransferase activity"/>
    <property type="evidence" value="ECO:0007669"/>
    <property type="project" value="TreeGrafter"/>
</dbReference>
<evidence type="ECO:0000256" key="1">
    <source>
        <dbReference type="ARBA" id="ARBA00004651"/>
    </source>
</evidence>
<evidence type="ECO:0000256" key="7">
    <source>
        <dbReference type="ARBA" id="ARBA00023136"/>
    </source>
</evidence>
<keyword evidence="6 8" id="KW-1133">Transmembrane helix</keyword>
<feature type="transmembrane region" description="Helical" evidence="8">
    <location>
        <begin position="384"/>
        <end position="403"/>
    </location>
</feature>
<dbReference type="GO" id="GO:0005886">
    <property type="term" value="C:plasma membrane"/>
    <property type="evidence" value="ECO:0007669"/>
    <property type="project" value="UniProtKB-SubCell"/>
</dbReference>
<keyword evidence="4 9" id="KW-0808">Transferase</keyword>
<evidence type="ECO:0000256" key="3">
    <source>
        <dbReference type="ARBA" id="ARBA00022676"/>
    </source>
</evidence>
<evidence type="ECO:0000256" key="8">
    <source>
        <dbReference type="SAM" id="Phobius"/>
    </source>
</evidence>
<feature type="transmembrane region" description="Helical" evidence="8">
    <location>
        <begin position="166"/>
        <end position="187"/>
    </location>
</feature>
<feature type="transmembrane region" description="Helical" evidence="8">
    <location>
        <begin position="6"/>
        <end position="23"/>
    </location>
</feature>
<evidence type="ECO:0000256" key="5">
    <source>
        <dbReference type="ARBA" id="ARBA00022692"/>
    </source>
</evidence>
<accession>A0A0G1S5W5</accession>
<dbReference type="GO" id="GO:0009103">
    <property type="term" value="P:lipopolysaccharide biosynthetic process"/>
    <property type="evidence" value="ECO:0007669"/>
    <property type="project" value="UniProtKB-ARBA"/>
</dbReference>
<evidence type="ECO:0000256" key="2">
    <source>
        <dbReference type="ARBA" id="ARBA00022475"/>
    </source>
</evidence>
<protein>
    <submittedName>
        <fullName evidence="9">Glycosyl transferase family 39</fullName>
    </submittedName>
</protein>
<comment type="caution">
    <text evidence="9">The sequence shown here is derived from an EMBL/GenBank/DDBJ whole genome shotgun (WGS) entry which is preliminary data.</text>
</comment>
<feature type="transmembrane region" description="Helical" evidence="8">
    <location>
        <begin position="94"/>
        <end position="113"/>
    </location>
</feature>
<evidence type="ECO:0000256" key="6">
    <source>
        <dbReference type="ARBA" id="ARBA00022989"/>
    </source>
</evidence>
<dbReference type="InterPro" id="IPR050297">
    <property type="entry name" value="LipidA_mod_glycosyltrf_83"/>
</dbReference>
<keyword evidence="2" id="KW-1003">Cell membrane</keyword>
<dbReference type="PANTHER" id="PTHR33908:SF11">
    <property type="entry name" value="MEMBRANE PROTEIN"/>
    <property type="match status" value="1"/>
</dbReference>
<keyword evidence="7 8" id="KW-0472">Membrane</keyword>
<feature type="transmembrane region" description="Helical" evidence="8">
    <location>
        <begin position="199"/>
        <end position="218"/>
    </location>
</feature>
<comment type="subcellular location">
    <subcellularLocation>
        <location evidence="1">Cell membrane</location>
        <topology evidence="1">Multi-pass membrane protein</topology>
    </subcellularLocation>
</comment>
<dbReference type="AlphaFoldDB" id="A0A0G1S5W5"/>
<feature type="transmembrane region" description="Helical" evidence="8">
    <location>
        <begin position="292"/>
        <end position="314"/>
    </location>
</feature>
<evidence type="ECO:0000313" key="10">
    <source>
        <dbReference type="Proteomes" id="UP000034364"/>
    </source>
</evidence>
<keyword evidence="3" id="KW-0328">Glycosyltransferase</keyword>
<proteinExistence type="predicted"/>
<evidence type="ECO:0000256" key="4">
    <source>
        <dbReference type="ARBA" id="ARBA00022679"/>
    </source>
</evidence>
<sequence>MAKRQIIIPLLAIFLLGAGLRLYRLSHVPSALNWDEVSHAFNAYSLLLTGADQWGQKLPVSNFRAYGDYPAALNLYFTVPSVWLFGVTDFAARFPHAIIGSLSILTVFAAAYYWKRSWKLALLAGLFVAFEPWTFLPSRAIFQSNWTVILLSLGLALFLKRRLTLALVFWGLSLYAYHNTRIFVPLLVLPLLPVILRRWQTTLVFLLLFIPAVVFLALPSTRARSTWVGILDQGAVARIEEQRNSGSLPVSLSRLVYNRPVYLVFRAVSNYLGYFSPRFLFLSGGTQYQYSVPGFGVLNLINLPFFYLGILFLIKNLKSSKNQITNNRFLLWWLLLSPLPAAITRDQYAVIRATTMLPVVQLVAALGVMGVLGKFSLRVRPTLILTFIVFFCLFAVRYFYIYFTRYNRDYSRDWQYGYKIAVNYAKAKYAQYDKIIFTKYYGEPHEFVLWHWPWSPPVLLSDPAFAWDYHSDWYWVDGFDKFKFVNDWEIINFVNSPHPTEKYLIFSGPENIVPGTELTRINFLDGNPAFIIKEL</sequence>
<feature type="transmembrane region" description="Helical" evidence="8">
    <location>
        <begin position="349"/>
        <end position="372"/>
    </location>
</feature>
<evidence type="ECO:0000313" key="9">
    <source>
        <dbReference type="EMBL" id="KKU64797.1"/>
    </source>
</evidence>
<gene>
    <name evidence="9" type="ORF">UX87_C0004G0035</name>
</gene>
<keyword evidence="5 8" id="KW-0812">Transmembrane</keyword>
<feature type="transmembrane region" description="Helical" evidence="8">
    <location>
        <begin position="71"/>
        <end position="88"/>
    </location>
</feature>
<name>A0A0G1S5W5_9BACT</name>
<dbReference type="Proteomes" id="UP000034364">
    <property type="component" value="Unassembled WGS sequence"/>
</dbReference>
<dbReference type="EMBL" id="LCNV01000004">
    <property type="protein sequence ID" value="KKU64797.1"/>
    <property type="molecule type" value="Genomic_DNA"/>
</dbReference>
<feature type="transmembrane region" description="Helical" evidence="8">
    <location>
        <begin position="261"/>
        <end position="280"/>
    </location>
</feature>
<reference evidence="9 10" key="1">
    <citation type="journal article" date="2015" name="Nature">
        <title>rRNA introns, odd ribosomes, and small enigmatic genomes across a large radiation of phyla.</title>
        <authorList>
            <person name="Brown C.T."/>
            <person name="Hug L.A."/>
            <person name="Thomas B.C."/>
            <person name="Sharon I."/>
            <person name="Castelle C.J."/>
            <person name="Singh A."/>
            <person name="Wilkins M.J."/>
            <person name="Williams K.H."/>
            <person name="Banfield J.F."/>
        </authorList>
    </citation>
    <scope>NUCLEOTIDE SEQUENCE [LARGE SCALE GENOMIC DNA]</scope>
</reference>
<feature type="transmembrane region" description="Helical" evidence="8">
    <location>
        <begin position="142"/>
        <end position="159"/>
    </location>
</feature>
<organism evidence="9 10">
    <name type="scientific">Candidatus Amesbacteria bacterium GW2011_GWA1_47_16</name>
    <dbReference type="NCBI Taxonomy" id="1618353"/>
    <lineage>
        <taxon>Bacteria</taxon>
        <taxon>Candidatus Amesiibacteriota</taxon>
    </lineage>
</organism>